<reference evidence="1" key="1">
    <citation type="submission" date="2025-08" db="UniProtKB">
        <authorList>
            <consortium name="RefSeq"/>
        </authorList>
    </citation>
    <scope>IDENTIFICATION</scope>
    <source>
        <tissue evidence="1">Whole insect</tissue>
    </source>
</reference>
<sequence>MLTHLVMGVEREAIIKEGVEQEYSQVIQEVLADLQIFRVKEVFRMILEEMGQIEVTSTDRIFRVKEVFRMILEEMGQIEVTSTDRIFRVKEVFRMILEEIGQIEVTVIKVRETYITTEECIEATSPNSRTGHMRLMI</sequence>
<dbReference type="InParanoid" id="A0A6P7FVM5"/>
<accession>A0A6P7FVM5</accession>
<evidence type="ECO:0000313" key="1">
    <source>
        <dbReference type="RefSeq" id="XP_028136988.1"/>
    </source>
</evidence>
<name>A0A6P7FVM5_DIAVI</name>
<protein>
    <submittedName>
        <fullName evidence="1">Uncharacterized protein LOC114331582</fullName>
    </submittedName>
</protein>
<dbReference type="AlphaFoldDB" id="A0A6P7FVM5"/>
<proteinExistence type="predicted"/>
<dbReference type="RefSeq" id="XP_028136988.1">
    <property type="nucleotide sequence ID" value="XM_028281187.1"/>
</dbReference>
<organism evidence="1">
    <name type="scientific">Diabrotica virgifera virgifera</name>
    <name type="common">western corn rootworm</name>
    <dbReference type="NCBI Taxonomy" id="50390"/>
    <lineage>
        <taxon>Eukaryota</taxon>
        <taxon>Metazoa</taxon>
        <taxon>Ecdysozoa</taxon>
        <taxon>Arthropoda</taxon>
        <taxon>Hexapoda</taxon>
        <taxon>Insecta</taxon>
        <taxon>Pterygota</taxon>
        <taxon>Neoptera</taxon>
        <taxon>Endopterygota</taxon>
        <taxon>Coleoptera</taxon>
        <taxon>Polyphaga</taxon>
        <taxon>Cucujiformia</taxon>
        <taxon>Chrysomeloidea</taxon>
        <taxon>Chrysomelidae</taxon>
        <taxon>Galerucinae</taxon>
        <taxon>Diabroticina</taxon>
        <taxon>Diabroticites</taxon>
        <taxon>Diabrotica</taxon>
    </lineage>
</organism>
<gene>
    <name evidence="1" type="primary">LOC114331582</name>
</gene>